<comment type="caution">
    <text evidence="1">The sequence shown here is derived from an EMBL/GenBank/DDBJ whole genome shotgun (WGS) entry which is preliminary data.</text>
</comment>
<organism evidence="1 2">
    <name type="scientific">Cetraspora pellucida</name>
    <dbReference type="NCBI Taxonomy" id="1433469"/>
    <lineage>
        <taxon>Eukaryota</taxon>
        <taxon>Fungi</taxon>
        <taxon>Fungi incertae sedis</taxon>
        <taxon>Mucoromycota</taxon>
        <taxon>Glomeromycotina</taxon>
        <taxon>Glomeromycetes</taxon>
        <taxon>Diversisporales</taxon>
        <taxon>Gigasporaceae</taxon>
        <taxon>Cetraspora</taxon>
    </lineage>
</organism>
<protein>
    <submittedName>
        <fullName evidence="1">2325_t:CDS:1</fullName>
    </submittedName>
</protein>
<name>A0ACA9PB38_9GLOM</name>
<keyword evidence="2" id="KW-1185">Reference proteome</keyword>
<proteinExistence type="predicted"/>
<evidence type="ECO:0000313" key="1">
    <source>
        <dbReference type="EMBL" id="CAG8700841.1"/>
    </source>
</evidence>
<accession>A0ACA9PB38</accession>
<feature type="non-terminal residue" evidence="1">
    <location>
        <position position="87"/>
    </location>
</feature>
<evidence type="ECO:0000313" key="2">
    <source>
        <dbReference type="Proteomes" id="UP000789366"/>
    </source>
</evidence>
<sequence length="87" mass="10214">MSNDQLTINTLRELNSRLALQIDELRKENTEVKAENTRLKQAIEENVMLKIRFEELEKKNKTDTAKLTAENAELKDRVTKLEQKQTQ</sequence>
<gene>
    <name evidence="1" type="ORF">SPELUC_LOCUS11266</name>
</gene>
<reference evidence="1" key="1">
    <citation type="submission" date="2021-06" db="EMBL/GenBank/DDBJ databases">
        <authorList>
            <person name="Kallberg Y."/>
            <person name="Tangrot J."/>
            <person name="Rosling A."/>
        </authorList>
    </citation>
    <scope>NUCLEOTIDE SEQUENCE</scope>
    <source>
        <strain evidence="1">28 12/20/2015</strain>
    </source>
</reference>
<dbReference type="EMBL" id="CAJVPW010023329">
    <property type="protein sequence ID" value="CAG8700841.1"/>
    <property type="molecule type" value="Genomic_DNA"/>
</dbReference>
<dbReference type="Proteomes" id="UP000789366">
    <property type="component" value="Unassembled WGS sequence"/>
</dbReference>